<gene>
    <name evidence="2" type="ordered locus">Acid_6147</name>
</gene>
<dbReference type="InParanoid" id="Q01TE7"/>
<name>Q01TE7_SOLUE</name>
<dbReference type="Pfam" id="PF04015">
    <property type="entry name" value="DUF362"/>
    <property type="match status" value="1"/>
</dbReference>
<sequence>MAAASPLLGTPVENPVYRVVTPYKPAEIPGMPGRYPGQVVRIHSDRSIDTETDRVNREIVKQMISSGMRSLTGEARDADAWARFISPKDVVGIKVNCSGAPRMCSAPEIVGEIASNLVAVGVPANQIYVYERFENQLRTVEYGKYLPDGATVVAAETSRGSIQGYDPRTYVETSFFGEEDTRSNLVRLVSETLTKIINVPNMKEHRAAGVTGCLKNVAYGNFSNVDRSHRFEKTNTLTFIGTLAAVEPVRSRVVLNIMDGLRGVWHGGPFMQETRFRFYPRQIMIGTDPVAMDHQLIHIIEAKRKAEGAVSIFDRAPERIGRELEPNINPFIREPGHVEYASTLGLGVFDESKTKIKAIEI</sequence>
<dbReference type="AlphaFoldDB" id="Q01TE7"/>
<dbReference type="InterPro" id="IPR007160">
    <property type="entry name" value="DUF362"/>
</dbReference>
<feature type="domain" description="DUF362" evidence="1">
    <location>
        <begin position="91"/>
        <end position="294"/>
    </location>
</feature>
<dbReference type="KEGG" id="sus:Acid_6147"/>
<accession>Q01TE7</accession>
<evidence type="ECO:0000259" key="1">
    <source>
        <dbReference type="Pfam" id="PF04015"/>
    </source>
</evidence>
<dbReference type="STRING" id="234267.Acid_6147"/>
<protein>
    <recommendedName>
        <fullName evidence="1">DUF362 domain-containing protein</fullName>
    </recommendedName>
</protein>
<reference evidence="2" key="1">
    <citation type="submission" date="2006-10" db="EMBL/GenBank/DDBJ databases">
        <title>Complete sequence of Solibacter usitatus Ellin6076.</title>
        <authorList>
            <consortium name="US DOE Joint Genome Institute"/>
            <person name="Copeland A."/>
            <person name="Lucas S."/>
            <person name="Lapidus A."/>
            <person name="Barry K."/>
            <person name="Detter J.C."/>
            <person name="Glavina del Rio T."/>
            <person name="Hammon N."/>
            <person name="Israni S."/>
            <person name="Dalin E."/>
            <person name="Tice H."/>
            <person name="Pitluck S."/>
            <person name="Thompson L.S."/>
            <person name="Brettin T."/>
            <person name="Bruce D."/>
            <person name="Han C."/>
            <person name="Tapia R."/>
            <person name="Gilna P."/>
            <person name="Schmutz J."/>
            <person name="Larimer F."/>
            <person name="Land M."/>
            <person name="Hauser L."/>
            <person name="Kyrpides N."/>
            <person name="Mikhailova N."/>
            <person name="Janssen P.H."/>
            <person name="Kuske C.R."/>
            <person name="Richardson P."/>
        </authorList>
    </citation>
    <scope>NUCLEOTIDE SEQUENCE</scope>
    <source>
        <strain evidence="2">Ellin6076</strain>
    </source>
</reference>
<dbReference type="eggNOG" id="COG2006">
    <property type="taxonomic scope" value="Bacteria"/>
</dbReference>
<evidence type="ECO:0000313" key="2">
    <source>
        <dbReference type="EMBL" id="ABJ87073.1"/>
    </source>
</evidence>
<organism evidence="2">
    <name type="scientific">Solibacter usitatus (strain Ellin6076)</name>
    <dbReference type="NCBI Taxonomy" id="234267"/>
    <lineage>
        <taxon>Bacteria</taxon>
        <taxon>Pseudomonadati</taxon>
        <taxon>Acidobacteriota</taxon>
        <taxon>Terriglobia</taxon>
        <taxon>Bryobacterales</taxon>
        <taxon>Solibacteraceae</taxon>
        <taxon>Candidatus Solibacter</taxon>
    </lineage>
</organism>
<dbReference type="OrthoDB" id="127514at2"/>
<dbReference type="EMBL" id="CP000473">
    <property type="protein sequence ID" value="ABJ87073.1"/>
    <property type="molecule type" value="Genomic_DNA"/>
</dbReference>
<proteinExistence type="predicted"/>
<dbReference type="HOGENOM" id="CLU_697873_0_0_0"/>